<proteinExistence type="predicted"/>
<evidence type="ECO:0000313" key="3">
    <source>
        <dbReference type="Proteomes" id="UP000321304"/>
    </source>
</evidence>
<organism evidence="2 3">
    <name type="scientific">Bradyrhizobium macuxiense</name>
    <dbReference type="NCBI Taxonomy" id="1755647"/>
    <lineage>
        <taxon>Bacteria</taxon>
        <taxon>Pseudomonadati</taxon>
        <taxon>Pseudomonadota</taxon>
        <taxon>Alphaproteobacteria</taxon>
        <taxon>Hyphomicrobiales</taxon>
        <taxon>Nitrobacteraceae</taxon>
        <taxon>Bradyrhizobium</taxon>
    </lineage>
</organism>
<name>A0A560LBQ4_9BRAD</name>
<keyword evidence="3" id="KW-1185">Reference proteome</keyword>
<sequence>MTRVRSLLVSFSSARFSRVLPRQSVMNSSSHGAMTPSMMFGATPISPNPAECLSKACSPTVLGELAQFQQSLAQAASHQIAASSVADSAALTPVSKSQRAITQASPLGERVLQSLSAMHRSNTCPSNAFPPAVGGEPVPSKTVQPGPAAQSLVQPQDVGARTLGKPEAADNFESMLTNLRDVYGNVIQVSLVSKTTGAVSSSLNKLLSAG</sequence>
<dbReference type="AlphaFoldDB" id="A0A560LBQ4"/>
<feature type="region of interest" description="Disordered" evidence="1">
    <location>
        <begin position="133"/>
        <end position="153"/>
    </location>
</feature>
<comment type="caution">
    <text evidence="2">The sequence shown here is derived from an EMBL/GenBank/DDBJ whole genome shotgun (WGS) entry which is preliminary data.</text>
</comment>
<dbReference type="Proteomes" id="UP000321304">
    <property type="component" value="Unassembled WGS sequence"/>
</dbReference>
<evidence type="ECO:0000313" key="2">
    <source>
        <dbReference type="EMBL" id="TWB93011.1"/>
    </source>
</evidence>
<gene>
    <name evidence="2" type="ORF">FBZ93_11150</name>
</gene>
<reference evidence="2 3" key="1">
    <citation type="submission" date="2019-06" db="EMBL/GenBank/DDBJ databases">
        <title>Genomic Encyclopedia of Type Strains, Phase IV (KMG-V): Genome sequencing to study the core and pangenomes of soil and plant-associated prokaryotes.</title>
        <authorList>
            <person name="Whitman W."/>
        </authorList>
    </citation>
    <scope>NUCLEOTIDE SEQUENCE [LARGE SCALE GENOMIC DNA]</scope>
    <source>
        <strain evidence="2 3">BR 10355</strain>
    </source>
</reference>
<dbReference type="EMBL" id="VITY01000011">
    <property type="protein sequence ID" value="TWB93011.1"/>
    <property type="molecule type" value="Genomic_DNA"/>
</dbReference>
<accession>A0A560LBQ4</accession>
<dbReference type="Pfam" id="PF17398">
    <property type="entry name" value="NolB"/>
    <property type="match status" value="1"/>
</dbReference>
<evidence type="ECO:0008006" key="4">
    <source>
        <dbReference type="Google" id="ProtNLM"/>
    </source>
</evidence>
<dbReference type="InterPro" id="IPR016775">
    <property type="entry name" value="Nodulation_NolB"/>
</dbReference>
<evidence type="ECO:0000256" key="1">
    <source>
        <dbReference type="SAM" id="MobiDB-lite"/>
    </source>
</evidence>
<protein>
    <recommendedName>
        <fullName evidence="4">Nodulation protein NolB</fullName>
    </recommendedName>
</protein>